<dbReference type="GO" id="GO:0004821">
    <property type="term" value="F:histidine-tRNA ligase activity"/>
    <property type="evidence" value="ECO:0007669"/>
    <property type="project" value="TreeGrafter"/>
</dbReference>
<feature type="binding site" evidence="9">
    <location>
        <position position="106"/>
    </location>
    <ligand>
        <name>L-histidine</name>
        <dbReference type="ChEBI" id="CHEBI:57595"/>
    </ligand>
</feature>
<dbReference type="Proteomes" id="UP000321046">
    <property type="component" value="Unassembled WGS sequence"/>
</dbReference>
<gene>
    <name evidence="8" type="primary">hisZ</name>
    <name evidence="11" type="ORF">FRC96_10870</name>
</gene>
<dbReference type="PANTHER" id="PTHR43707:SF1">
    <property type="entry name" value="HISTIDINE--TRNA LIGASE, MITOCHONDRIAL-RELATED"/>
    <property type="match status" value="1"/>
</dbReference>
<dbReference type="InterPro" id="IPR006195">
    <property type="entry name" value="aa-tRNA-synth_II"/>
</dbReference>
<comment type="caution">
    <text evidence="11">The sequence shown here is derived from an EMBL/GenBank/DDBJ whole genome shotgun (WGS) entry which is preliminary data.</text>
</comment>
<dbReference type="RefSeq" id="WP_146974521.1">
    <property type="nucleotide sequence ID" value="NZ_VOSL01000048.1"/>
</dbReference>
<reference evidence="11 12" key="1">
    <citation type="submission" date="2019-08" db="EMBL/GenBank/DDBJ databases">
        <title>Bradymonadales sp. TMQ2.</title>
        <authorList>
            <person name="Liang Q."/>
        </authorList>
    </citation>
    <scope>NUCLEOTIDE SEQUENCE [LARGE SCALE GENOMIC DNA]</scope>
    <source>
        <strain evidence="11 12">TMQ2</strain>
    </source>
</reference>
<evidence type="ECO:0000256" key="5">
    <source>
        <dbReference type="ARBA" id="ARBA00020397"/>
    </source>
</evidence>
<accession>A0A5C6XF61</accession>
<protein>
    <recommendedName>
        <fullName evidence="5 8">ATP phosphoribosyltransferase regulatory subunit</fullName>
    </recommendedName>
</protein>
<dbReference type="SUPFAM" id="SSF55681">
    <property type="entry name" value="Class II aaRS and biotin synthetases"/>
    <property type="match status" value="1"/>
</dbReference>
<dbReference type="PANTHER" id="PTHR43707">
    <property type="entry name" value="HISTIDYL-TRNA SYNTHETASE"/>
    <property type="match status" value="1"/>
</dbReference>
<evidence type="ECO:0000256" key="8">
    <source>
        <dbReference type="HAMAP-Rule" id="MF_00125"/>
    </source>
</evidence>
<dbReference type="Pfam" id="PF13393">
    <property type="entry name" value="tRNA-synt_His"/>
    <property type="match status" value="1"/>
</dbReference>
<dbReference type="UniPathway" id="UPA00031">
    <property type="reaction ID" value="UER00006"/>
</dbReference>
<proteinExistence type="inferred from homology"/>
<dbReference type="GO" id="GO:0006427">
    <property type="term" value="P:histidyl-tRNA aminoacylation"/>
    <property type="evidence" value="ECO:0007669"/>
    <property type="project" value="TreeGrafter"/>
</dbReference>
<dbReference type="InterPro" id="IPR045864">
    <property type="entry name" value="aa-tRNA-synth_II/BPL/LPL"/>
</dbReference>
<dbReference type="GO" id="GO:0005737">
    <property type="term" value="C:cytoplasm"/>
    <property type="evidence" value="ECO:0007669"/>
    <property type="project" value="UniProtKB-SubCell"/>
</dbReference>
<comment type="subcellular location">
    <subcellularLocation>
        <location evidence="1 8">Cytoplasm</location>
    </subcellularLocation>
</comment>
<organism evidence="11 12">
    <name type="scientific">Lujinxingia vulgaris</name>
    <dbReference type="NCBI Taxonomy" id="2600176"/>
    <lineage>
        <taxon>Bacteria</taxon>
        <taxon>Deltaproteobacteria</taxon>
        <taxon>Bradymonadales</taxon>
        <taxon>Lujinxingiaceae</taxon>
        <taxon>Lujinxingia</taxon>
    </lineage>
</organism>
<dbReference type="Gene3D" id="3.30.930.10">
    <property type="entry name" value="Bira Bifunctional Protein, Domain 2"/>
    <property type="match status" value="1"/>
</dbReference>
<evidence type="ECO:0000256" key="6">
    <source>
        <dbReference type="ARBA" id="ARBA00022490"/>
    </source>
</evidence>
<evidence type="ECO:0000256" key="9">
    <source>
        <dbReference type="PIRSR" id="PIRSR001549-1"/>
    </source>
</evidence>
<dbReference type="InterPro" id="IPR041715">
    <property type="entry name" value="HisRS-like_core"/>
</dbReference>
<comment type="function">
    <text evidence="7 8">Required for the first step of histidine biosynthesis. May allow the feedback regulation of ATP phosphoribosyltransferase activity by histidine.</text>
</comment>
<dbReference type="GO" id="GO:0000105">
    <property type="term" value="P:L-histidine biosynthetic process"/>
    <property type="evidence" value="ECO:0007669"/>
    <property type="project" value="UniProtKB-UniRule"/>
</dbReference>
<keyword evidence="8" id="KW-0028">Amino-acid biosynthesis</keyword>
<sequence>MLDIQFATPALDRSVSLRRQVTAQAMQVFGGWGYREIQIPLLERFDALQGALDEDQIARSFRFVDRGGNLMVLRPDVTPAVAKTFAFQLSGLPLPLRVSYANKVVRIERSFSGAQVESYQLGAELIGRGGLVADVEVLLVVLEVLERLGLKMFHINLADHQLARHLLKATGAPRRIREDVEEAILARDPDEVRLILEGLGTRKPFIDSIAVLAGLEGGLQQLDWIEKALPNELELLERVQYLRDIERTLAELGYGKKVRIDLGEIDGPGYYTGIGFSVVSEGASRRLARGGRYDTLIGRFGKETPAVGFSFSLETLVELLHPKVAQGGARRRAHEVVTVRESDAVLGFEEVLERRRNNLPTRVIARGEERG</sequence>
<feature type="binding site" evidence="9">
    <location>
        <begin position="270"/>
        <end position="271"/>
    </location>
    <ligand>
        <name>L-histidine</name>
        <dbReference type="ChEBI" id="CHEBI:57595"/>
    </ligand>
</feature>
<dbReference type="OrthoDB" id="9800814at2"/>
<comment type="similarity">
    <text evidence="3 8">Belongs to the class-II aminoacyl-tRNA synthetase family. HisZ subfamily.</text>
</comment>
<dbReference type="InterPro" id="IPR004516">
    <property type="entry name" value="HisRS/HisZ"/>
</dbReference>
<evidence type="ECO:0000313" key="11">
    <source>
        <dbReference type="EMBL" id="TXD35765.1"/>
    </source>
</evidence>
<dbReference type="PROSITE" id="PS50862">
    <property type="entry name" value="AA_TRNA_LIGASE_II"/>
    <property type="match status" value="1"/>
</dbReference>
<comment type="miscellaneous">
    <text evidence="8">This function is generally fulfilled by the C-terminal part of HisG, which is missing in some bacteria such as this one.</text>
</comment>
<evidence type="ECO:0000256" key="2">
    <source>
        <dbReference type="ARBA" id="ARBA00004667"/>
    </source>
</evidence>
<name>A0A5C6XF61_9DELT</name>
<evidence type="ECO:0000259" key="10">
    <source>
        <dbReference type="PROSITE" id="PS50862"/>
    </source>
</evidence>
<evidence type="ECO:0000256" key="4">
    <source>
        <dbReference type="ARBA" id="ARBA00011496"/>
    </source>
</evidence>
<dbReference type="AlphaFoldDB" id="A0A5C6XF61"/>
<comment type="subunit">
    <text evidence="4 8">Heteromultimer composed of HisG and HisZ subunits.</text>
</comment>
<keyword evidence="8" id="KW-0368">Histidine biosynthesis</keyword>
<dbReference type="InterPro" id="IPR004517">
    <property type="entry name" value="HisZ"/>
</dbReference>
<evidence type="ECO:0000256" key="3">
    <source>
        <dbReference type="ARBA" id="ARBA00005539"/>
    </source>
</evidence>
<feature type="binding site" evidence="9">
    <location>
        <position position="120"/>
    </location>
    <ligand>
        <name>L-histidine</name>
        <dbReference type="ChEBI" id="CHEBI:57595"/>
    </ligand>
</feature>
<feature type="domain" description="Aminoacyl-transfer RNA synthetases class-II family profile" evidence="10">
    <location>
        <begin position="17"/>
        <end position="320"/>
    </location>
</feature>
<dbReference type="PIRSF" id="PIRSF001549">
    <property type="entry name" value="His-tRNA_synth"/>
    <property type="match status" value="1"/>
</dbReference>
<feature type="binding site" evidence="9">
    <location>
        <begin position="76"/>
        <end position="78"/>
    </location>
    <ligand>
        <name>L-histidine</name>
        <dbReference type="ChEBI" id="CHEBI:57595"/>
    </ligand>
</feature>
<dbReference type="HAMAP" id="MF_00125">
    <property type="entry name" value="HisZ"/>
    <property type="match status" value="1"/>
</dbReference>
<evidence type="ECO:0000256" key="1">
    <source>
        <dbReference type="ARBA" id="ARBA00004496"/>
    </source>
</evidence>
<feature type="binding site" evidence="9">
    <location>
        <position position="124"/>
    </location>
    <ligand>
        <name>L-histidine</name>
        <dbReference type="ChEBI" id="CHEBI:57595"/>
    </ligand>
</feature>
<evidence type="ECO:0000256" key="7">
    <source>
        <dbReference type="ARBA" id="ARBA00025246"/>
    </source>
</evidence>
<comment type="pathway">
    <text evidence="2 8">Amino-acid biosynthesis; L-histidine biosynthesis; L-histidine from 5-phospho-alpha-D-ribose 1-diphosphate: step 1/9.</text>
</comment>
<evidence type="ECO:0000313" key="12">
    <source>
        <dbReference type="Proteomes" id="UP000321046"/>
    </source>
</evidence>
<dbReference type="EMBL" id="VOSL01000048">
    <property type="protein sequence ID" value="TXD35765.1"/>
    <property type="molecule type" value="Genomic_DNA"/>
</dbReference>
<keyword evidence="6 8" id="KW-0963">Cytoplasm</keyword>